<dbReference type="EnsemblPlants" id="ONIVA02G06370.1">
    <property type="protein sequence ID" value="ONIVA02G06370.1"/>
    <property type="gene ID" value="ONIVA02G06370"/>
</dbReference>
<reference evidence="1" key="2">
    <citation type="submission" date="2018-04" db="EMBL/GenBank/DDBJ databases">
        <title>OnivRS2 (Oryza nivara Reference Sequence Version 2).</title>
        <authorList>
            <person name="Zhang J."/>
            <person name="Kudrna D."/>
            <person name="Lee S."/>
            <person name="Talag J."/>
            <person name="Rajasekar S."/>
            <person name="Welchert J."/>
            <person name="Hsing Y.-I."/>
            <person name="Wing R.A."/>
        </authorList>
    </citation>
    <scope>NUCLEOTIDE SEQUENCE [LARGE SCALE GENOMIC DNA]</scope>
    <source>
        <strain evidence="1">SL10</strain>
    </source>
</reference>
<dbReference type="Gramene" id="ONIVA02G06370.1">
    <property type="protein sequence ID" value="ONIVA02G06370.1"/>
    <property type="gene ID" value="ONIVA02G06370"/>
</dbReference>
<accession>A0A0E0G295</accession>
<organism evidence="1">
    <name type="scientific">Oryza nivara</name>
    <name type="common">Indian wild rice</name>
    <name type="synonym">Oryza sativa f. spontanea</name>
    <dbReference type="NCBI Taxonomy" id="4536"/>
    <lineage>
        <taxon>Eukaryota</taxon>
        <taxon>Viridiplantae</taxon>
        <taxon>Streptophyta</taxon>
        <taxon>Embryophyta</taxon>
        <taxon>Tracheophyta</taxon>
        <taxon>Spermatophyta</taxon>
        <taxon>Magnoliopsida</taxon>
        <taxon>Liliopsida</taxon>
        <taxon>Poales</taxon>
        <taxon>Poaceae</taxon>
        <taxon>BOP clade</taxon>
        <taxon>Oryzoideae</taxon>
        <taxon>Oryzeae</taxon>
        <taxon>Oryzinae</taxon>
        <taxon>Oryza</taxon>
    </lineage>
</organism>
<dbReference type="eggNOG" id="ENOG502R3J5">
    <property type="taxonomic scope" value="Eukaryota"/>
</dbReference>
<name>A0A0E0G295_ORYNI</name>
<dbReference type="OMA" id="CCADRWP"/>
<evidence type="ECO:0000313" key="1">
    <source>
        <dbReference type="EnsemblPlants" id="ONIVA02G06370.1"/>
    </source>
</evidence>
<protein>
    <submittedName>
        <fullName evidence="1">Uncharacterized protein</fullName>
    </submittedName>
</protein>
<sequence length="184" mass="17612">MAAATAPATATKLAVAVYVEEAAGAPVGAETEEGVTADGVTAEGALAAGASVGGAGGDALGDGDAAVGGVATGAGAVAGDLAGGAGSGAILGAGTGAAPGACAAAVTARRATMAATTAKRAMVFRLGNRHRVAGREKRLFYQVIIQRLVPRWTVPCCADRWPALRAVTAGPANKCCAVLPPSAM</sequence>
<reference evidence="1" key="1">
    <citation type="submission" date="2015-04" db="UniProtKB">
        <authorList>
            <consortium name="EnsemblPlants"/>
        </authorList>
    </citation>
    <scope>IDENTIFICATION</scope>
    <source>
        <strain evidence="1">SL10</strain>
    </source>
</reference>
<keyword evidence="2" id="KW-1185">Reference proteome</keyword>
<dbReference type="Proteomes" id="UP000006591">
    <property type="component" value="Chromosome 2"/>
</dbReference>
<dbReference type="AlphaFoldDB" id="A0A0E0G295"/>
<proteinExistence type="predicted"/>
<dbReference type="HOGENOM" id="CLU_126239_0_0_1"/>
<evidence type="ECO:0000313" key="2">
    <source>
        <dbReference type="Proteomes" id="UP000006591"/>
    </source>
</evidence>